<keyword evidence="7" id="KW-0677">Repeat</keyword>
<feature type="domain" description="Leucine-rich repeat-containing N-terminal plant-type" evidence="14">
    <location>
        <begin position="38"/>
        <end position="77"/>
    </location>
</feature>
<accession>A0A067ET84</accession>
<name>A0A067ET84_CITSI</name>
<dbReference type="InterPro" id="IPR046956">
    <property type="entry name" value="RLP23-like"/>
</dbReference>
<comment type="subcellular location">
    <subcellularLocation>
        <location evidence="1">Cell membrane</location>
        <topology evidence="1">Single-pass type I membrane protein</topology>
    </subcellularLocation>
</comment>
<dbReference type="Gene3D" id="3.80.10.10">
    <property type="entry name" value="Ribonuclease Inhibitor"/>
    <property type="match status" value="4"/>
</dbReference>
<evidence type="ECO:0000256" key="2">
    <source>
        <dbReference type="ARBA" id="ARBA00009592"/>
    </source>
</evidence>
<evidence type="ECO:0000256" key="10">
    <source>
        <dbReference type="ARBA" id="ARBA00023170"/>
    </source>
</evidence>
<keyword evidence="4" id="KW-0433">Leucine-rich repeat</keyword>
<gene>
    <name evidence="15" type="ORF">CISIN_1g002600mg</name>
</gene>
<dbReference type="EMBL" id="KK784951">
    <property type="protein sequence ID" value="KDO58288.1"/>
    <property type="molecule type" value="Genomic_DNA"/>
</dbReference>
<organism evidence="15 16">
    <name type="scientific">Citrus sinensis</name>
    <name type="common">Sweet orange</name>
    <name type="synonym">Citrus aurantium var. sinensis</name>
    <dbReference type="NCBI Taxonomy" id="2711"/>
    <lineage>
        <taxon>Eukaryota</taxon>
        <taxon>Viridiplantae</taxon>
        <taxon>Streptophyta</taxon>
        <taxon>Embryophyta</taxon>
        <taxon>Tracheophyta</taxon>
        <taxon>Spermatophyta</taxon>
        <taxon>Magnoliopsida</taxon>
        <taxon>eudicotyledons</taxon>
        <taxon>Gunneridae</taxon>
        <taxon>Pentapetalae</taxon>
        <taxon>rosids</taxon>
        <taxon>malvids</taxon>
        <taxon>Sapindales</taxon>
        <taxon>Rutaceae</taxon>
        <taxon>Aurantioideae</taxon>
        <taxon>Citrus</taxon>
    </lineage>
</organism>
<evidence type="ECO:0000256" key="7">
    <source>
        <dbReference type="ARBA" id="ARBA00022737"/>
    </source>
</evidence>
<keyword evidence="6 13" id="KW-0732">Signal</keyword>
<dbReference type="GO" id="GO:0005886">
    <property type="term" value="C:plasma membrane"/>
    <property type="evidence" value="ECO:0007669"/>
    <property type="project" value="UniProtKB-SubCell"/>
</dbReference>
<dbReference type="SUPFAM" id="SSF52047">
    <property type="entry name" value="RNI-like"/>
    <property type="match status" value="1"/>
</dbReference>
<evidence type="ECO:0000256" key="11">
    <source>
        <dbReference type="ARBA" id="ARBA00023180"/>
    </source>
</evidence>
<keyword evidence="8 12" id="KW-1133">Transmembrane helix</keyword>
<dbReference type="SUPFAM" id="SSF52058">
    <property type="entry name" value="L domain-like"/>
    <property type="match status" value="2"/>
</dbReference>
<dbReference type="FunFam" id="3.80.10.10:FF:000213">
    <property type="entry name" value="Tyrosine-sulfated glycopeptide receptor 1"/>
    <property type="match status" value="1"/>
</dbReference>
<sequence>MKSTMVVFVALLFLELFTLVTMINISFCIGNPNVGCVDSERQALLKLKQDLSDPSNRLASWNIGDGDCCAWDGVVCNNFTGHVLQLNLGNPNPNYGTGSKLVGKINPSLFDLKHLIHLDLSDNDFQGIQTPSYLGSLKNLRYLNLSGAEFAGVIPHQLGNISNLQYLDLSKSYYELQVESISWLSGLSFLEHLDLSLVDLTKSSDGLVTINSLPSLKVLKLSYCELHHFPSLPSTNFSSLKALDLSGNHFNNSLFQYSSWVFGLRNLVFFDLSDNEFHGKIPSGLGNLTFLRHLDLSSNEFNSAIPGWLSKLNDLEFLSLRELGGQIPTSFVRLCKLTSIDVSYVKLGQDLSQVLDIFSSCGAYALESLVLSGCHICGHLTNQLGQFKSLHTLELRDNSLSGPLPPALGELSSMKNLDLFNNTLDGAIPMSLGQLSHLELLDLSNNRLNGTLSEIHFVNLTKLTSFSAFGNSLIFKVNQSWVPPFQLEKLRLRSCHLGPQFPSWLRSQKHLFILDISNTRISDTIPRWFWNSISQYVYLNLSTNQIYGEIPNCDRPLPLVPSPGLLDLSNNALSGSIFHLICKRENEADNIYVYLKLSKNYFSGDIPDCWMNWPNLLVLNLGLSILNLRSNKLHGSLPIQLCRLNSLQILDVAHNSLSGIIPRCINNFTAMAAANSSDQDNAISYIRGGVSDVFEDASVVTKGFMVEYNTILNLVRIMDISNNNFSGEVPKELTNLMGLQSLNFSHNLFTGKIPENIGNMRSIESLDFSMNQLSGKVPQSMSSLSFLNHLNLSYNNLTGKIPSSTQLQSMDASSFAGNNLCGAPLPNCPEKNALVPEDRNENGNEDEDEVDWLLYVSMALGFVLGFWCFMGPLLINRRWRYKYCYFLDGCVDRFGCPVRKCY</sequence>
<feature type="signal peptide" evidence="13">
    <location>
        <begin position="1"/>
        <end position="22"/>
    </location>
</feature>
<evidence type="ECO:0000256" key="1">
    <source>
        <dbReference type="ARBA" id="ARBA00004251"/>
    </source>
</evidence>
<dbReference type="FunFam" id="3.80.10.10:FF:000095">
    <property type="entry name" value="LRR receptor-like serine/threonine-protein kinase GSO1"/>
    <property type="match status" value="1"/>
</dbReference>
<dbReference type="InterPro" id="IPR001611">
    <property type="entry name" value="Leu-rich_rpt"/>
</dbReference>
<keyword evidence="10" id="KW-0675">Receptor</keyword>
<comment type="similarity">
    <text evidence="2">Belongs to the RLP family.</text>
</comment>
<feature type="transmembrane region" description="Helical" evidence="12">
    <location>
        <begin position="852"/>
        <end position="875"/>
    </location>
</feature>
<dbReference type="Pfam" id="PF08263">
    <property type="entry name" value="LRRNT_2"/>
    <property type="match status" value="1"/>
</dbReference>
<reference evidence="15 16" key="1">
    <citation type="submission" date="2014-04" db="EMBL/GenBank/DDBJ databases">
        <authorList>
            <consortium name="International Citrus Genome Consortium"/>
            <person name="Gmitter F."/>
            <person name="Chen C."/>
            <person name="Farmerie W."/>
            <person name="Harkins T."/>
            <person name="Desany B."/>
            <person name="Mohiuddin M."/>
            <person name="Kodira C."/>
            <person name="Borodovsky M."/>
            <person name="Lomsadze A."/>
            <person name="Burns P."/>
            <person name="Jenkins J."/>
            <person name="Prochnik S."/>
            <person name="Shu S."/>
            <person name="Chapman J."/>
            <person name="Pitluck S."/>
            <person name="Schmutz J."/>
            <person name="Rokhsar D."/>
        </authorList>
    </citation>
    <scope>NUCLEOTIDE SEQUENCE</scope>
</reference>
<keyword evidence="5 12" id="KW-0812">Transmembrane</keyword>
<keyword evidence="16" id="KW-1185">Reference proteome</keyword>
<evidence type="ECO:0000256" key="4">
    <source>
        <dbReference type="ARBA" id="ARBA00022614"/>
    </source>
</evidence>
<evidence type="ECO:0000259" key="14">
    <source>
        <dbReference type="Pfam" id="PF08263"/>
    </source>
</evidence>
<evidence type="ECO:0000313" key="15">
    <source>
        <dbReference type="EMBL" id="KDO58288.1"/>
    </source>
</evidence>
<dbReference type="PROSITE" id="PS51450">
    <property type="entry name" value="LRR"/>
    <property type="match status" value="1"/>
</dbReference>
<dbReference type="AlphaFoldDB" id="A0A067ET84"/>
<dbReference type="PRINTS" id="PR00019">
    <property type="entry name" value="LEURICHRPT"/>
</dbReference>
<dbReference type="InterPro" id="IPR013210">
    <property type="entry name" value="LRR_N_plant-typ"/>
</dbReference>
<dbReference type="Proteomes" id="UP000027120">
    <property type="component" value="Unassembled WGS sequence"/>
</dbReference>
<dbReference type="PANTHER" id="PTHR48063:SF98">
    <property type="entry name" value="LRR RECEPTOR-LIKE SERINE_THREONINE-PROTEIN KINASE FLS2"/>
    <property type="match status" value="1"/>
</dbReference>
<dbReference type="InterPro" id="IPR032675">
    <property type="entry name" value="LRR_dom_sf"/>
</dbReference>
<keyword evidence="11" id="KW-0325">Glycoprotein</keyword>
<dbReference type="Pfam" id="PF00560">
    <property type="entry name" value="LRR_1"/>
    <property type="match status" value="11"/>
</dbReference>
<protein>
    <recommendedName>
        <fullName evidence="14">Leucine-rich repeat-containing N-terminal plant-type domain-containing protein</fullName>
    </recommendedName>
</protein>
<evidence type="ECO:0000256" key="13">
    <source>
        <dbReference type="SAM" id="SignalP"/>
    </source>
</evidence>
<evidence type="ECO:0000313" key="16">
    <source>
        <dbReference type="Proteomes" id="UP000027120"/>
    </source>
</evidence>
<dbReference type="InterPro" id="IPR003591">
    <property type="entry name" value="Leu-rich_rpt_typical-subtyp"/>
</dbReference>
<evidence type="ECO:0000256" key="6">
    <source>
        <dbReference type="ARBA" id="ARBA00022729"/>
    </source>
</evidence>
<evidence type="ECO:0000256" key="9">
    <source>
        <dbReference type="ARBA" id="ARBA00023136"/>
    </source>
</evidence>
<dbReference type="SMART" id="SM00369">
    <property type="entry name" value="LRR_TYP"/>
    <property type="match status" value="9"/>
</dbReference>
<keyword evidence="9 12" id="KW-0472">Membrane</keyword>
<evidence type="ECO:0000256" key="5">
    <source>
        <dbReference type="ARBA" id="ARBA00022692"/>
    </source>
</evidence>
<proteinExistence type="inferred from homology"/>
<dbReference type="SMR" id="A0A067ET84"/>
<evidence type="ECO:0000256" key="3">
    <source>
        <dbReference type="ARBA" id="ARBA00022475"/>
    </source>
</evidence>
<feature type="chain" id="PRO_5001636648" description="Leucine-rich repeat-containing N-terminal plant-type domain-containing protein" evidence="13">
    <location>
        <begin position="23"/>
        <end position="902"/>
    </location>
</feature>
<evidence type="ECO:0000256" key="12">
    <source>
        <dbReference type="SAM" id="Phobius"/>
    </source>
</evidence>
<evidence type="ECO:0000256" key="8">
    <source>
        <dbReference type="ARBA" id="ARBA00022989"/>
    </source>
</evidence>
<dbReference type="FunFam" id="3.80.10.10:FF:001347">
    <property type="entry name" value="LRR receptor-like serine/threonine-protein kinase GSO2"/>
    <property type="match status" value="1"/>
</dbReference>
<dbReference type="PANTHER" id="PTHR48063">
    <property type="entry name" value="LRR RECEPTOR-LIKE KINASE"/>
    <property type="match status" value="1"/>
</dbReference>
<keyword evidence="3" id="KW-1003">Cell membrane</keyword>